<feature type="compositionally biased region" description="Basic and acidic residues" evidence="1">
    <location>
        <begin position="177"/>
        <end position="190"/>
    </location>
</feature>
<proteinExistence type="predicted"/>
<protein>
    <submittedName>
        <fullName evidence="4">DUF4236 domain-containing protein</fullName>
    </submittedName>
</protein>
<evidence type="ECO:0000256" key="2">
    <source>
        <dbReference type="SAM" id="Phobius"/>
    </source>
</evidence>
<dbReference type="Pfam" id="PF14020">
    <property type="entry name" value="DUF4236"/>
    <property type="match status" value="1"/>
</dbReference>
<keyword evidence="2" id="KW-0472">Membrane</keyword>
<keyword evidence="2" id="KW-1133">Transmembrane helix</keyword>
<feature type="compositionally biased region" description="Low complexity" evidence="1">
    <location>
        <begin position="208"/>
        <end position="220"/>
    </location>
</feature>
<organism evidence="4 5">
    <name type="scientific">Weissella muntiaci</name>
    <dbReference type="NCBI Taxonomy" id="2508881"/>
    <lineage>
        <taxon>Bacteria</taxon>
        <taxon>Bacillati</taxon>
        <taxon>Bacillota</taxon>
        <taxon>Bacilli</taxon>
        <taxon>Lactobacillales</taxon>
        <taxon>Lactobacillaceae</taxon>
        <taxon>Weissella</taxon>
    </lineage>
</organism>
<evidence type="ECO:0000256" key="1">
    <source>
        <dbReference type="SAM" id="MobiDB-lite"/>
    </source>
</evidence>
<dbReference type="EMBL" id="SDGZ01000016">
    <property type="protein sequence ID" value="TYC48784.1"/>
    <property type="molecule type" value="Genomic_DNA"/>
</dbReference>
<evidence type="ECO:0000313" key="5">
    <source>
        <dbReference type="Proteomes" id="UP000371977"/>
    </source>
</evidence>
<name>A0A6C2C4L4_9LACO</name>
<feature type="region of interest" description="Disordered" evidence="1">
    <location>
        <begin position="40"/>
        <end position="82"/>
    </location>
</feature>
<accession>A0A6C2C4L4</accession>
<keyword evidence="2" id="KW-0812">Transmembrane</keyword>
<feature type="transmembrane region" description="Helical" evidence="2">
    <location>
        <begin position="91"/>
        <end position="108"/>
    </location>
</feature>
<feature type="region of interest" description="Disordered" evidence="1">
    <location>
        <begin position="161"/>
        <end position="220"/>
    </location>
</feature>
<feature type="domain" description="DUF4236" evidence="3">
    <location>
        <begin position="3"/>
        <end position="56"/>
    </location>
</feature>
<feature type="compositionally biased region" description="Basic and acidic residues" evidence="1">
    <location>
        <begin position="197"/>
        <end position="207"/>
    </location>
</feature>
<evidence type="ECO:0000313" key="4">
    <source>
        <dbReference type="EMBL" id="TYC48784.1"/>
    </source>
</evidence>
<evidence type="ECO:0000259" key="3">
    <source>
        <dbReference type="Pfam" id="PF14020"/>
    </source>
</evidence>
<reference evidence="4 5" key="1">
    <citation type="submission" date="2019-01" db="EMBL/GenBank/DDBJ databases">
        <title>Weissella sp. nov., a novel lactic acid bacterium isolated from animal feces.</title>
        <authorList>
            <person name="Wang L.-T."/>
        </authorList>
    </citation>
    <scope>NUCLEOTIDE SEQUENCE [LARGE SCALE GENOMIC DNA]</scope>
    <source>
        <strain evidence="4 5">8H-2</strain>
    </source>
</reference>
<keyword evidence="5" id="KW-1185">Reference proteome</keyword>
<feature type="transmembrane region" description="Helical" evidence="2">
    <location>
        <begin position="114"/>
        <end position="131"/>
    </location>
</feature>
<gene>
    <name evidence="4" type="ORF">ESZ50_07865</name>
</gene>
<feature type="transmembrane region" description="Helical" evidence="2">
    <location>
        <begin position="143"/>
        <end position="160"/>
    </location>
</feature>
<sequence length="312" mass="32981">MGLRYRKSINLGGGARINLSKSGVGWSIGGKGFRYTKKANGGTRTTASIPGSGISYVKDSSNSTPTSSSRSSNPQSGYYSNNNNQNNNNRWFWIFVGIIGLIASFTFARTSITLGILSLVLTIYLFINSLVLKNKNKLKPQWMLITSIVLIVMGSTGYAAQHPESKEEPTSYISSSKNDKSTSKRAESESRASSISAEKEASEKASSEAEASSRMASESLSSSMSVSSSIAESARISASQSSEQAAQAAQVAASQTAQTQANNSTGNGGGGVATGSHWAIEDGYTWATRKGHSHIIAPGGTLPPGYHWEVSH</sequence>
<dbReference type="Proteomes" id="UP000371977">
    <property type="component" value="Unassembled WGS sequence"/>
</dbReference>
<dbReference type="OrthoDB" id="983149at2"/>
<comment type="caution">
    <text evidence="4">The sequence shown here is derived from an EMBL/GenBank/DDBJ whole genome shotgun (WGS) entry which is preliminary data.</text>
</comment>
<feature type="compositionally biased region" description="Low complexity" evidence="1">
    <location>
        <begin position="60"/>
        <end position="82"/>
    </location>
</feature>
<dbReference type="AlphaFoldDB" id="A0A6C2C4L4"/>
<dbReference type="InterPro" id="IPR025330">
    <property type="entry name" value="DUF4236"/>
</dbReference>